<evidence type="ECO:0000313" key="8">
    <source>
        <dbReference type="Proteomes" id="UP000557193"/>
    </source>
</evidence>
<keyword evidence="8" id="KW-1185">Reference proteome</keyword>
<comment type="subcellular location">
    <subcellularLocation>
        <location evidence="6">Cytoplasm</location>
    </subcellularLocation>
</comment>
<evidence type="ECO:0000256" key="2">
    <source>
        <dbReference type="ARBA" id="ARBA00022552"/>
    </source>
</evidence>
<feature type="binding site" evidence="6">
    <location>
        <position position="58"/>
    </location>
    <ligand>
        <name>S-adenosyl-L-methionine</name>
        <dbReference type="ChEBI" id="CHEBI:59789"/>
    </ligand>
</feature>
<comment type="function">
    <text evidence="6">Specifically methylates the N4 position of cytidine in position 1402 (C1402) of 16S rRNA.</text>
</comment>
<keyword evidence="6" id="KW-0963">Cytoplasm</keyword>
<dbReference type="Proteomes" id="UP000557193">
    <property type="component" value="Unassembled WGS sequence"/>
</dbReference>
<comment type="caution">
    <text evidence="7">The sequence shown here is derived from an EMBL/GenBank/DDBJ whole genome shotgun (WGS) entry which is preliminary data.</text>
</comment>
<feature type="binding site" evidence="6">
    <location>
        <position position="84"/>
    </location>
    <ligand>
        <name>S-adenosyl-L-methionine</name>
        <dbReference type="ChEBI" id="CHEBI:59789"/>
    </ligand>
</feature>
<dbReference type="EMBL" id="JACHLL010000001">
    <property type="protein sequence ID" value="MBB6339966.1"/>
    <property type="molecule type" value="Genomic_DNA"/>
</dbReference>
<keyword evidence="2 6" id="KW-0698">rRNA processing</keyword>
<dbReference type="GO" id="GO:0071424">
    <property type="term" value="F:rRNA (cytosine-N4-)-methyltransferase activity"/>
    <property type="evidence" value="ECO:0007669"/>
    <property type="project" value="UniProtKB-UniRule"/>
</dbReference>
<evidence type="ECO:0000256" key="5">
    <source>
        <dbReference type="ARBA" id="ARBA00022691"/>
    </source>
</evidence>
<dbReference type="Gene3D" id="3.40.50.150">
    <property type="entry name" value="Vaccinia Virus protein VP39"/>
    <property type="match status" value="1"/>
</dbReference>
<comment type="similarity">
    <text evidence="1 6">Belongs to the methyltransferase superfamily. RsmH family.</text>
</comment>
<name>A0A7X0ESV6_9PSED</name>
<evidence type="ECO:0000256" key="4">
    <source>
        <dbReference type="ARBA" id="ARBA00022679"/>
    </source>
</evidence>
<dbReference type="Gene3D" id="1.10.150.170">
    <property type="entry name" value="Putative methyltransferase TM0872, insert domain"/>
    <property type="match status" value="1"/>
</dbReference>
<dbReference type="GO" id="GO:0005737">
    <property type="term" value="C:cytoplasm"/>
    <property type="evidence" value="ECO:0007669"/>
    <property type="project" value="UniProtKB-SubCell"/>
</dbReference>
<dbReference type="PANTHER" id="PTHR11265:SF0">
    <property type="entry name" value="12S RRNA N4-METHYLCYTIDINE METHYLTRANSFERASE"/>
    <property type="match status" value="1"/>
</dbReference>
<dbReference type="NCBIfam" id="TIGR00006">
    <property type="entry name" value="16S rRNA (cytosine(1402)-N(4))-methyltransferase RsmH"/>
    <property type="match status" value="1"/>
</dbReference>
<dbReference type="PIRSF" id="PIRSF004486">
    <property type="entry name" value="MraW"/>
    <property type="match status" value="1"/>
</dbReference>
<evidence type="ECO:0000313" key="7">
    <source>
        <dbReference type="EMBL" id="MBB6339966.1"/>
    </source>
</evidence>
<dbReference type="SUPFAM" id="SSF81799">
    <property type="entry name" value="Putative methyltransferase TM0872, insert domain"/>
    <property type="match status" value="1"/>
</dbReference>
<feature type="binding site" evidence="6">
    <location>
        <position position="113"/>
    </location>
    <ligand>
        <name>S-adenosyl-L-methionine</name>
        <dbReference type="ChEBI" id="CHEBI:59789"/>
    </ligand>
</feature>
<keyword evidence="3 6" id="KW-0489">Methyltransferase</keyword>
<dbReference type="PANTHER" id="PTHR11265">
    <property type="entry name" value="S-ADENOSYL-METHYLTRANSFERASE MRAW"/>
    <property type="match status" value="1"/>
</dbReference>
<sequence>MTMTASDYRHITVLLDEAVEQLALRADGCYVDGTFGRGGHSRLILEGLGAQGRLLGFDKDPLAIATGNALAAEDGRFVIVQRSFADMGDELAARQLTGQVQGVLLDLGVSSPQLDDPTRGFSFLNDGPLDMRMNPDAGVSAAQFIATADAEEIARVFKEYGEERFAKRMARAVVERRALKPFERTADLAAVLTEANPAWEKGKNPATRAFQGLRIHVNNELGDLERGLDAALESLAVGGRLVVISFHSLEDRIVKQFMRRHAKGEADNLPRHLPIIPKAFEPRLKLLGKPIFASDAEVKANPRSRSAVMRVAEKLR</sequence>
<evidence type="ECO:0000256" key="3">
    <source>
        <dbReference type="ARBA" id="ARBA00022603"/>
    </source>
</evidence>
<dbReference type="Pfam" id="PF01795">
    <property type="entry name" value="Methyltransf_5"/>
    <property type="match status" value="1"/>
</dbReference>
<proteinExistence type="inferred from homology"/>
<evidence type="ECO:0000256" key="6">
    <source>
        <dbReference type="HAMAP-Rule" id="MF_01007"/>
    </source>
</evidence>
<reference evidence="7 8" key="1">
    <citation type="submission" date="2020-08" db="EMBL/GenBank/DDBJ databases">
        <title>Functional genomics of gut bacteria from endangered species of beetles.</title>
        <authorList>
            <person name="Carlos-Shanley C."/>
        </authorList>
    </citation>
    <scope>NUCLEOTIDE SEQUENCE [LARGE SCALE GENOMIC DNA]</scope>
    <source>
        <strain evidence="7 8">S00202</strain>
    </source>
</reference>
<evidence type="ECO:0000256" key="1">
    <source>
        <dbReference type="ARBA" id="ARBA00010396"/>
    </source>
</evidence>
<gene>
    <name evidence="6" type="primary">rsmH</name>
    <name evidence="7" type="ORF">HNP49_000116</name>
</gene>
<organism evidence="7 8">
    <name type="scientific">Pseudomonas fluvialis</name>
    <dbReference type="NCBI Taxonomy" id="1793966"/>
    <lineage>
        <taxon>Bacteria</taxon>
        <taxon>Pseudomonadati</taxon>
        <taxon>Pseudomonadota</taxon>
        <taxon>Gammaproteobacteria</taxon>
        <taxon>Pseudomonadales</taxon>
        <taxon>Pseudomonadaceae</taxon>
        <taxon>Pseudomonas</taxon>
    </lineage>
</organism>
<feature type="binding site" evidence="6">
    <location>
        <position position="106"/>
    </location>
    <ligand>
        <name>S-adenosyl-L-methionine</name>
        <dbReference type="ChEBI" id="CHEBI:59789"/>
    </ligand>
</feature>
<keyword evidence="5 6" id="KW-0949">S-adenosyl-L-methionine</keyword>
<feature type="binding site" evidence="6">
    <location>
        <begin position="38"/>
        <end position="40"/>
    </location>
    <ligand>
        <name>S-adenosyl-L-methionine</name>
        <dbReference type="ChEBI" id="CHEBI:59789"/>
    </ligand>
</feature>
<dbReference type="FunFam" id="1.10.150.170:FF:000003">
    <property type="entry name" value="Ribosomal RNA small subunit methyltransferase H"/>
    <property type="match status" value="1"/>
</dbReference>
<dbReference type="InterPro" id="IPR029063">
    <property type="entry name" value="SAM-dependent_MTases_sf"/>
</dbReference>
<dbReference type="HAMAP" id="MF_01007">
    <property type="entry name" value="16SrRNA_methyltr_H"/>
    <property type="match status" value="1"/>
</dbReference>
<dbReference type="InterPro" id="IPR002903">
    <property type="entry name" value="RsmH"/>
</dbReference>
<keyword evidence="4 6" id="KW-0808">Transferase</keyword>
<protein>
    <recommendedName>
        <fullName evidence="6">Ribosomal RNA small subunit methyltransferase H</fullName>
        <ecNumber evidence="6">2.1.1.199</ecNumber>
    </recommendedName>
    <alternativeName>
        <fullName evidence="6">16S rRNA m(4)C1402 methyltransferase</fullName>
    </alternativeName>
    <alternativeName>
        <fullName evidence="6">rRNA (cytosine-N(4)-)-methyltransferase RsmH</fullName>
    </alternativeName>
</protein>
<dbReference type="AlphaFoldDB" id="A0A7X0ESV6"/>
<dbReference type="EC" id="2.1.1.199" evidence="6"/>
<dbReference type="SUPFAM" id="SSF53335">
    <property type="entry name" value="S-adenosyl-L-methionine-dependent methyltransferases"/>
    <property type="match status" value="1"/>
</dbReference>
<dbReference type="GO" id="GO:0070475">
    <property type="term" value="P:rRNA base methylation"/>
    <property type="evidence" value="ECO:0007669"/>
    <property type="project" value="UniProtKB-UniRule"/>
</dbReference>
<dbReference type="InterPro" id="IPR023397">
    <property type="entry name" value="SAM-dep_MeTrfase_MraW_recog"/>
</dbReference>
<accession>A0A7X0ESV6</accession>
<comment type="catalytic activity">
    <reaction evidence="6">
        <text>cytidine(1402) in 16S rRNA + S-adenosyl-L-methionine = N(4)-methylcytidine(1402) in 16S rRNA + S-adenosyl-L-homocysteine + H(+)</text>
        <dbReference type="Rhea" id="RHEA:42928"/>
        <dbReference type="Rhea" id="RHEA-COMP:10286"/>
        <dbReference type="Rhea" id="RHEA-COMP:10287"/>
        <dbReference type="ChEBI" id="CHEBI:15378"/>
        <dbReference type="ChEBI" id="CHEBI:57856"/>
        <dbReference type="ChEBI" id="CHEBI:59789"/>
        <dbReference type="ChEBI" id="CHEBI:74506"/>
        <dbReference type="ChEBI" id="CHEBI:82748"/>
        <dbReference type="EC" id="2.1.1.199"/>
    </reaction>
</comment>